<evidence type="ECO:0000259" key="1">
    <source>
        <dbReference type="Pfam" id="PF13276"/>
    </source>
</evidence>
<name>X1W260_9ZZZZ</name>
<dbReference type="AlphaFoldDB" id="X1W260"/>
<feature type="non-terminal residue" evidence="2">
    <location>
        <position position="1"/>
    </location>
</feature>
<protein>
    <recommendedName>
        <fullName evidence="1">HTH-like domain-containing protein</fullName>
    </recommendedName>
</protein>
<proteinExistence type="predicted"/>
<sequence length="83" mass="9853">KYAVDSAAKKYGISQRRACRAIGQNRATQRYKIKKLLDEDKLTRRIIDLVSQYGRYGTPRITAMLNREGFKVNHKRVERIWRQ</sequence>
<dbReference type="InterPro" id="IPR025948">
    <property type="entry name" value="HTH-like_dom"/>
</dbReference>
<comment type="caution">
    <text evidence="2">The sequence shown here is derived from an EMBL/GenBank/DDBJ whole genome shotgun (WGS) entry which is preliminary data.</text>
</comment>
<organism evidence="2">
    <name type="scientific">marine sediment metagenome</name>
    <dbReference type="NCBI Taxonomy" id="412755"/>
    <lineage>
        <taxon>unclassified sequences</taxon>
        <taxon>metagenomes</taxon>
        <taxon>ecological metagenomes</taxon>
    </lineage>
</organism>
<accession>X1W260</accession>
<reference evidence="2" key="1">
    <citation type="journal article" date="2014" name="Front. Microbiol.">
        <title>High frequency of phylogenetically diverse reductive dehalogenase-homologous genes in deep subseafloor sedimentary metagenomes.</title>
        <authorList>
            <person name="Kawai M."/>
            <person name="Futagami T."/>
            <person name="Toyoda A."/>
            <person name="Takaki Y."/>
            <person name="Nishi S."/>
            <person name="Hori S."/>
            <person name="Arai W."/>
            <person name="Tsubouchi T."/>
            <person name="Morono Y."/>
            <person name="Uchiyama I."/>
            <person name="Ito T."/>
            <person name="Fujiyama A."/>
            <person name="Inagaki F."/>
            <person name="Takami H."/>
        </authorList>
    </citation>
    <scope>NUCLEOTIDE SEQUENCE</scope>
    <source>
        <strain evidence="2">Expedition CK06-06</strain>
    </source>
</reference>
<dbReference type="PANTHER" id="PTHR47515">
    <property type="entry name" value="LOW CALCIUM RESPONSE LOCUS PROTEIN T"/>
    <property type="match status" value="1"/>
</dbReference>
<feature type="domain" description="HTH-like" evidence="1">
    <location>
        <begin position="39"/>
        <end position="83"/>
    </location>
</feature>
<evidence type="ECO:0000313" key="2">
    <source>
        <dbReference type="EMBL" id="GAJ23140.1"/>
    </source>
</evidence>
<gene>
    <name evidence="2" type="ORF">S12H4_60518</name>
</gene>
<dbReference type="PANTHER" id="PTHR47515:SF1">
    <property type="entry name" value="BLR2054 PROTEIN"/>
    <property type="match status" value="1"/>
</dbReference>
<dbReference type="Pfam" id="PF13276">
    <property type="entry name" value="HTH_21"/>
    <property type="match status" value="1"/>
</dbReference>
<dbReference type="EMBL" id="BARW01039853">
    <property type="protein sequence ID" value="GAJ23140.1"/>
    <property type="molecule type" value="Genomic_DNA"/>
</dbReference>